<dbReference type="SUPFAM" id="SSF82199">
    <property type="entry name" value="SET domain"/>
    <property type="match status" value="1"/>
</dbReference>
<dbReference type="InterPro" id="IPR050973">
    <property type="entry name" value="H3K9_Histone-Lys_N-MTase"/>
</dbReference>
<evidence type="ECO:0000256" key="7">
    <source>
        <dbReference type="ARBA" id="ARBA00022833"/>
    </source>
</evidence>
<evidence type="ECO:0000256" key="6">
    <source>
        <dbReference type="ARBA" id="ARBA00022723"/>
    </source>
</evidence>
<feature type="compositionally biased region" description="Basic and acidic residues" evidence="9">
    <location>
        <begin position="1127"/>
        <end position="1142"/>
    </location>
</feature>
<dbReference type="InterPro" id="IPR046341">
    <property type="entry name" value="SET_dom_sf"/>
</dbReference>
<dbReference type="SUPFAM" id="SSF103657">
    <property type="entry name" value="BAR/IMD domain-like"/>
    <property type="match status" value="1"/>
</dbReference>
<dbReference type="GO" id="GO:0003690">
    <property type="term" value="F:double-stranded DNA binding"/>
    <property type="evidence" value="ECO:0000318"/>
    <property type="project" value="GO_Central"/>
</dbReference>
<dbReference type="Gene3D" id="2.170.270.10">
    <property type="entry name" value="SET domain"/>
    <property type="match status" value="1"/>
</dbReference>
<keyword evidence="10" id="KW-1133">Transmembrane helix</keyword>
<dbReference type="PROSITE" id="PS50280">
    <property type="entry name" value="SET"/>
    <property type="match status" value="1"/>
</dbReference>
<dbReference type="InterPro" id="IPR027267">
    <property type="entry name" value="AH/BAR_dom_sf"/>
</dbReference>
<evidence type="ECO:0000256" key="8">
    <source>
        <dbReference type="SAM" id="Coils"/>
    </source>
</evidence>
<dbReference type="InterPro" id="IPR004148">
    <property type="entry name" value="BAR_dom"/>
</dbReference>
<evidence type="ECO:0000256" key="4">
    <source>
        <dbReference type="ARBA" id="ARBA00022679"/>
    </source>
</evidence>
<comment type="subcellular location">
    <subcellularLocation>
        <location evidence="1">Chromosome</location>
    </subcellularLocation>
</comment>
<dbReference type="GO" id="GO:0005694">
    <property type="term" value="C:chromosome"/>
    <property type="evidence" value="ECO:0007669"/>
    <property type="project" value="UniProtKB-SubCell"/>
</dbReference>
<evidence type="ECO:0000256" key="5">
    <source>
        <dbReference type="ARBA" id="ARBA00022691"/>
    </source>
</evidence>
<feature type="compositionally biased region" description="Polar residues" evidence="9">
    <location>
        <begin position="477"/>
        <end position="490"/>
    </location>
</feature>
<keyword evidence="2" id="KW-0158">Chromosome</keyword>
<dbReference type="Gene3D" id="1.20.1270.60">
    <property type="entry name" value="Arfaptin homology (AH) domain/BAR domain"/>
    <property type="match status" value="1"/>
</dbReference>
<feature type="coiled-coil region" evidence="8">
    <location>
        <begin position="1336"/>
        <end position="1401"/>
    </location>
</feature>
<dbReference type="SMART" id="SM00721">
    <property type="entry name" value="BAR"/>
    <property type="match status" value="1"/>
</dbReference>
<dbReference type="SMART" id="SM00317">
    <property type="entry name" value="SET"/>
    <property type="match status" value="1"/>
</dbReference>
<feature type="transmembrane region" description="Helical" evidence="10">
    <location>
        <begin position="166"/>
        <end position="184"/>
    </location>
</feature>
<feature type="compositionally biased region" description="Basic and acidic residues" evidence="9">
    <location>
        <begin position="1163"/>
        <end position="1178"/>
    </location>
</feature>
<keyword evidence="10" id="KW-0812">Transmembrane</keyword>
<evidence type="ECO:0000256" key="10">
    <source>
        <dbReference type="SAM" id="Phobius"/>
    </source>
</evidence>
<proteinExistence type="predicted"/>
<keyword evidence="10" id="KW-0472">Membrane</keyword>
<feature type="compositionally biased region" description="Low complexity" evidence="9">
    <location>
        <begin position="465"/>
        <end position="475"/>
    </location>
</feature>
<evidence type="ECO:0000313" key="11">
    <source>
        <dbReference type="EnsemblMetazoa" id="PPA23398.1"/>
    </source>
</evidence>
<feature type="compositionally biased region" description="Low complexity" evidence="9">
    <location>
        <begin position="1"/>
        <end position="18"/>
    </location>
</feature>
<dbReference type="Proteomes" id="UP000005239">
    <property type="component" value="Unassembled WGS sequence"/>
</dbReference>
<feature type="region of interest" description="Disordered" evidence="9">
    <location>
        <begin position="1"/>
        <end position="80"/>
    </location>
</feature>
<feature type="compositionally biased region" description="Basic and acidic residues" evidence="9">
    <location>
        <begin position="495"/>
        <end position="505"/>
    </location>
</feature>
<keyword evidence="7" id="KW-0862">Zinc</keyword>
<feature type="region of interest" description="Disordered" evidence="9">
    <location>
        <begin position="1099"/>
        <end position="1186"/>
    </location>
</feature>
<feature type="compositionally biased region" description="Polar residues" evidence="9">
    <location>
        <begin position="525"/>
        <end position="535"/>
    </location>
</feature>
<dbReference type="Pfam" id="PF00856">
    <property type="entry name" value="SET"/>
    <property type="match status" value="1"/>
</dbReference>
<dbReference type="InterPro" id="IPR001214">
    <property type="entry name" value="SET_dom"/>
</dbReference>
<keyword evidence="6" id="KW-0479">Metal-binding</keyword>
<dbReference type="GO" id="GO:0032259">
    <property type="term" value="P:methylation"/>
    <property type="evidence" value="ECO:0007669"/>
    <property type="project" value="UniProtKB-KW"/>
</dbReference>
<evidence type="ECO:0000256" key="9">
    <source>
        <dbReference type="SAM" id="MobiDB-lite"/>
    </source>
</evidence>
<evidence type="ECO:0000256" key="3">
    <source>
        <dbReference type="ARBA" id="ARBA00022603"/>
    </source>
</evidence>
<evidence type="ECO:0000256" key="1">
    <source>
        <dbReference type="ARBA" id="ARBA00004286"/>
    </source>
</evidence>
<evidence type="ECO:0000313" key="12">
    <source>
        <dbReference type="Proteomes" id="UP000005239"/>
    </source>
</evidence>
<dbReference type="GO" id="GO:0042054">
    <property type="term" value="F:histone methyltransferase activity"/>
    <property type="evidence" value="ECO:0000318"/>
    <property type="project" value="GO_Central"/>
</dbReference>
<name>A0A2A6B3N5_PRIPA</name>
<keyword evidence="12" id="KW-1185">Reference proteome</keyword>
<feature type="compositionally biased region" description="Basic residues" evidence="9">
    <location>
        <begin position="53"/>
        <end position="70"/>
    </location>
</feature>
<reference evidence="12" key="1">
    <citation type="journal article" date="2008" name="Nat. Genet.">
        <title>The Pristionchus pacificus genome provides a unique perspective on nematode lifestyle and parasitism.</title>
        <authorList>
            <person name="Dieterich C."/>
            <person name="Clifton S.W."/>
            <person name="Schuster L.N."/>
            <person name="Chinwalla A."/>
            <person name="Delehaunty K."/>
            <person name="Dinkelacker I."/>
            <person name="Fulton L."/>
            <person name="Fulton R."/>
            <person name="Godfrey J."/>
            <person name="Minx P."/>
            <person name="Mitreva M."/>
            <person name="Roeseler W."/>
            <person name="Tian H."/>
            <person name="Witte H."/>
            <person name="Yang S.P."/>
            <person name="Wilson R.K."/>
            <person name="Sommer R.J."/>
        </authorList>
    </citation>
    <scope>NUCLEOTIDE SEQUENCE [LARGE SCALE GENOMIC DNA]</scope>
    <source>
        <strain evidence="12">PS312</strain>
    </source>
</reference>
<gene>
    <name evidence="11" type="primary">WBGene00112952</name>
</gene>
<protein>
    <submittedName>
        <fullName evidence="11">SET domain-containing protein</fullName>
    </submittedName>
</protein>
<keyword evidence="5" id="KW-0949">S-adenosyl-L-methionine</keyword>
<dbReference type="GO" id="GO:0046872">
    <property type="term" value="F:metal ion binding"/>
    <property type="evidence" value="ECO:0007669"/>
    <property type="project" value="UniProtKB-KW"/>
</dbReference>
<keyword evidence="3" id="KW-0489">Methyltransferase</keyword>
<accession>A0A2A6B3N5</accession>
<accession>A0A8R1UH51</accession>
<sequence length="1459" mass="165340">MVGGRDAQAPPSSSQAKSDPPEELNSENGTEAKSPFEATAEDFTDKWNQLKSLNRKGMKKKKEKKARSSRSKSLPTITPPPALRFDSTGFTLESVLARYGRLRAIRVDIYTYQNREDVVLLSIAINFIESLPFTLRTWAMVGMEMMQIDGAILSLLLLAYPLASPVYYHIVFGLINIAAFFVVMKNTRDSLCNLVVTGRIEEADDRVLNEELKLTRELTGASMGTQSVRYDHPPDYSSASDKYAREMSIAQLITDNLAYTNACGLVSSFFAAQLLEMPLQSNFYMSLKVLLARIIGMCSLATMVPGQSNDHVDGTNHSYILRPFVIIPASASPASYGVSMSISSINSYSYPDSIITFTRFYADEVLYPSALLTVIASALNEIFYQSILLHSGENAPSRLRIPILALSMLVKWNKNAPILRKNEEFKEVDCEGMTEAEVAMRIPDKIEMSSPSNDTTPIAGRNAPSFGSGNSSGGSVLTPSNARVPSTPSSRRGKRPPDGPSDKKNSPKPSSKRARSGVHDGTADPPNTTIQNPSQLRPREDDQENGDPTMDENSTHLHVNQEQSVSTGDPPSDGAATPQPVNPISLANPTSAIVITPQPARVKIVKIADVRRAPLTEFNMMLPKKTYSGDEIDKEVEARKDETTDQLMEQVHREVAAANGQGEWKYDYIVSTILQKKEDKNAATEEKKKKRTKNKIVIKGKGYPLPNIMHLQWNFVPTKEQEPYFSYWEREKKMHLTEKVVIKEFGGNRKAFLAKYPYRFSPDEEGVTESEFITHPITVVKNVLRSIEWRITMECDLIHQPPIWFVDWTGTTDRDSLPRFKFVNEYIPSRKVRKAMNASNEYGTIRCQRACDQPCDSALLNPNLRERLTCKCQIIKKSKIGRQTIDTSPVECTDACSCDPTICGNRVIQHGRQYPMQVWKDWRKGWTLRTLSKIKKGDYVGEYLGEVITFYESQKRPNWVYYMDMPTQRLIEDSDEKDGRKFHYHLVIDAREYGNETRFISHSCDPNLTLVTAYVERIGGWYARMAFIAKRDIAFGEELTFDYFPNYKEPAGDNKYEDLPVFESCFCESEKCKFKFLLDLDLDLARKMRKQQYDEMKKASALEADSWDEDSDTEEKKVERLKKQRASRKDRNEKRNNLKARTEEEEAIAMAIGASESEMEKDEETKEKKANNAKKEDDSYKEEEDDDDIVVAPILRQDWTLPQMDAIRKAAERVEQSVLETVGSASKTELSPLLLEKLKMADDIKVKCEKLVHAMEKHIPSDPRLTSSFSNHSHPADAVAQAMKELADSAECWPEMAEKACAIRMFRSGQNVYKTLCRSEKSYIENSAIHFIAPMKQFLIADIKRLEQERRELMTLRVDMDSARNRAAKHEECAPEAERATHDFERQKDIVEEEIRGLERKLGLVCISVKTYVDDHVTYLETSLEAMRELQKAARGEDMKGEEKKNGEIIVESAITKAV</sequence>
<dbReference type="PANTHER" id="PTHR46223:SF3">
    <property type="entry name" value="HISTONE-LYSINE N-METHYLTRANSFERASE SET-23"/>
    <property type="match status" value="1"/>
</dbReference>
<dbReference type="PANTHER" id="PTHR46223">
    <property type="entry name" value="HISTONE-LYSINE N-METHYLTRANSFERASE SUV39H"/>
    <property type="match status" value="1"/>
</dbReference>
<dbReference type="GO" id="GO:0005737">
    <property type="term" value="C:cytoplasm"/>
    <property type="evidence" value="ECO:0007669"/>
    <property type="project" value="InterPro"/>
</dbReference>
<feature type="region of interest" description="Disordered" evidence="9">
    <location>
        <begin position="441"/>
        <end position="584"/>
    </location>
</feature>
<keyword evidence="4" id="KW-0808">Transferase</keyword>
<feature type="compositionally biased region" description="Polar residues" evidence="9">
    <location>
        <begin position="556"/>
        <end position="569"/>
    </location>
</feature>
<evidence type="ECO:0000256" key="2">
    <source>
        <dbReference type="ARBA" id="ARBA00022454"/>
    </source>
</evidence>
<organism evidence="11 12">
    <name type="scientific">Pristionchus pacificus</name>
    <name type="common">Parasitic nematode worm</name>
    <dbReference type="NCBI Taxonomy" id="54126"/>
    <lineage>
        <taxon>Eukaryota</taxon>
        <taxon>Metazoa</taxon>
        <taxon>Ecdysozoa</taxon>
        <taxon>Nematoda</taxon>
        <taxon>Chromadorea</taxon>
        <taxon>Rhabditida</taxon>
        <taxon>Rhabditina</taxon>
        <taxon>Diplogasteromorpha</taxon>
        <taxon>Diplogasteroidea</taxon>
        <taxon>Neodiplogasteridae</taxon>
        <taxon>Pristionchus</taxon>
    </lineage>
</organism>
<dbReference type="Pfam" id="PF03114">
    <property type="entry name" value="BAR"/>
    <property type="match status" value="1"/>
</dbReference>
<keyword evidence="8" id="KW-0175">Coiled coil</keyword>
<reference evidence="11" key="2">
    <citation type="submission" date="2022-06" db="UniProtKB">
        <authorList>
            <consortium name="EnsemblMetazoa"/>
        </authorList>
    </citation>
    <scope>IDENTIFICATION</scope>
    <source>
        <strain evidence="11">PS312</strain>
    </source>
</reference>
<dbReference type="EnsemblMetazoa" id="PPA23398.1">
    <property type="protein sequence ID" value="PPA23398.1"/>
    <property type="gene ID" value="WBGene00112952"/>
</dbReference>